<feature type="coiled-coil region" evidence="1">
    <location>
        <begin position="369"/>
        <end position="396"/>
    </location>
</feature>
<name>V2WXQ1_MONRO</name>
<sequence length="585" mass="67522">MRLSNKLAGSSRTPQQSTGILPLEFHQIWGQGPVFQWYNDISHNEASSKIDRLQIRITSGLPPHRFVVLYMQDQSIHRFDRRPVEGVIGDVIINTPVATKDECDRALDDEVIAKINKETECEMELFLNGKADLMIVLSACFAISKDQSAKEYTLFAHNCFFFSWTILMVTSRYCLPLMLETEPLVKRLQPHLPRLVSSIVDEIMDLVVELVVVTVSIFRDRADQAVFQGLTLSGRLAAKLPTSILRFACKRMFSARLYFGLRRQLQERVRDIIGTRAVDTAHDTVERHTVRLLIAQRLWLDDFHKIFRQAFRTEIVGVIWTATFDVLSVGFGDLDTRALVDSLNDPHSRVFRRGRRVVQFFAVWNAGLHGGLQAARERAREEEERIQQERKNSLDRVFQQVQSDDPYTKLEALARYDEDIIPALNRKMFDLAWEVAGGGALREAQNVVNGTRETIGTQHRQSVDRMWDAVWLIWDDVWKETQEHVTDRSIDALNKVMRMILELVTSTVMEELGDEKTHSLKARVLKKEYWMTNKTMQEKMHDIMKKYTMNSEKLKNVNETMSRIWMEAQKLHGSDASTPTLNPSL</sequence>
<dbReference type="EMBL" id="AWSO01001175">
    <property type="protein sequence ID" value="ESK85010.1"/>
    <property type="molecule type" value="Genomic_DNA"/>
</dbReference>
<keyword evidence="1" id="KW-0175">Coiled coil</keyword>
<proteinExistence type="predicted"/>
<keyword evidence="3" id="KW-1185">Reference proteome</keyword>
<evidence type="ECO:0000256" key="1">
    <source>
        <dbReference type="SAM" id="Coils"/>
    </source>
</evidence>
<accession>V2WXQ1</accession>
<evidence type="ECO:0000313" key="2">
    <source>
        <dbReference type="EMBL" id="ESK85010.1"/>
    </source>
</evidence>
<reference evidence="2 3" key="1">
    <citation type="journal article" date="2014" name="BMC Genomics">
        <title>Genome and secretome analysis of the hemibiotrophic fungal pathogen, Moniliophthora roreri, which causes frosty pod rot disease of cacao: mechanisms of the biotrophic and necrotrophic phases.</title>
        <authorList>
            <person name="Meinhardt L.W."/>
            <person name="Costa G.G.L."/>
            <person name="Thomazella D.P.T."/>
            <person name="Teixeira P.J.P.L."/>
            <person name="Carazzolle M.F."/>
            <person name="Schuster S.C."/>
            <person name="Carlson J.E."/>
            <person name="Guiltinan M.J."/>
            <person name="Mieczkowski P."/>
            <person name="Farmer A."/>
            <person name="Ramaraj T."/>
            <person name="Crozier J."/>
            <person name="Davis R.E."/>
            <person name="Shao J."/>
            <person name="Melnick R.L."/>
            <person name="Pereira G.A.G."/>
            <person name="Bailey B.A."/>
        </authorList>
    </citation>
    <scope>NUCLEOTIDE SEQUENCE [LARGE SCALE GENOMIC DNA]</scope>
    <source>
        <strain evidence="2 3">MCA 2997</strain>
    </source>
</reference>
<dbReference type="KEGG" id="mrr:Moror_15748"/>
<dbReference type="HOGENOM" id="CLU_035632_0_0_1"/>
<gene>
    <name evidence="2" type="ORF">Moror_15748</name>
</gene>
<dbReference type="Proteomes" id="UP000017559">
    <property type="component" value="Unassembled WGS sequence"/>
</dbReference>
<dbReference type="OrthoDB" id="3269726at2759"/>
<comment type="caution">
    <text evidence="2">The sequence shown here is derived from an EMBL/GenBank/DDBJ whole genome shotgun (WGS) entry which is preliminary data.</text>
</comment>
<organism evidence="2 3">
    <name type="scientific">Moniliophthora roreri (strain MCA 2997)</name>
    <name type="common">Cocoa frosty pod rot fungus</name>
    <name type="synonym">Crinipellis roreri</name>
    <dbReference type="NCBI Taxonomy" id="1381753"/>
    <lineage>
        <taxon>Eukaryota</taxon>
        <taxon>Fungi</taxon>
        <taxon>Dikarya</taxon>
        <taxon>Basidiomycota</taxon>
        <taxon>Agaricomycotina</taxon>
        <taxon>Agaricomycetes</taxon>
        <taxon>Agaricomycetidae</taxon>
        <taxon>Agaricales</taxon>
        <taxon>Marasmiineae</taxon>
        <taxon>Marasmiaceae</taxon>
        <taxon>Moniliophthora</taxon>
    </lineage>
</organism>
<evidence type="ECO:0000313" key="3">
    <source>
        <dbReference type="Proteomes" id="UP000017559"/>
    </source>
</evidence>
<dbReference type="AlphaFoldDB" id="V2WXQ1"/>
<protein>
    <submittedName>
        <fullName evidence="2">Uncharacterized protein</fullName>
    </submittedName>
</protein>
<dbReference type="STRING" id="1381753.V2WXQ1"/>